<accession>A0A0K1JPV3</accession>
<keyword evidence="4" id="KW-0067">ATP-binding</keyword>
<evidence type="ECO:0000256" key="3">
    <source>
        <dbReference type="ARBA" id="ARBA00022741"/>
    </source>
</evidence>
<dbReference type="STRING" id="571913.VV02_07930"/>
<evidence type="ECO:0008006" key="10">
    <source>
        <dbReference type="Google" id="ProtNLM"/>
    </source>
</evidence>
<keyword evidence="9" id="KW-1185">Reference proteome</keyword>
<evidence type="ECO:0000256" key="5">
    <source>
        <dbReference type="PROSITE-ProRule" id="PRU01213"/>
    </source>
</evidence>
<dbReference type="OrthoDB" id="9112331at2"/>
<evidence type="ECO:0000259" key="7">
    <source>
        <dbReference type="PROSITE" id="PS51866"/>
    </source>
</evidence>
<keyword evidence="1" id="KW-0813">Transport</keyword>
<evidence type="ECO:0000313" key="8">
    <source>
        <dbReference type="EMBL" id="AKU18736.1"/>
    </source>
</evidence>
<dbReference type="SMART" id="SM00382">
    <property type="entry name" value="AAA"/>
    <property type="match status" value="1"/>
</dbReference>
<feature type="domain" description="Mop" evidence="7">
    <location>
        <begin position="296"/>
        <end position="360"/>
    </location>
</feature>
<dbReference type="PANTHER" id="PTHR42781">
    <property type="entry name" value="SPERMIDINE/PUTRESCINE IMPORT ATP-BINDING PROTEIN POTA"/>
    <property type="match status" value="1"/>
</dbReference>
<dbReference type="Pfam" id="PF00005">
    <property type="entry name" value="ABC_tran"/>
    <property type="match status" value="1"/>
</dbReference>
<keyword evidence="3" id="KW-0547">Nucleotide-binding</keyword>
<dbReference type="Pfam" id="PF03459">
    <property type="entry name" value="TOBE"/>
    <property type="match status" value="1"/>
</dbReference>
<dbReference type="InterPro" id="IPR004606">
    <property type="entry name" value="Mop_domain"/>
</dbReference>
<dbReference type="Proteomes" id="UP000066480">
    <property type="component" value="Chromosome"/>
</dbReference>
<dbReference type="GO" id="GO:0015689">
    <property type="term" value="P:molybdate ion transport"/>
    <property type="evidence" value="ECO:0007669"/>
    <property type="project" value="InterPro"/>
</dbReference>
<feature type="domain" description="ABC transporter" evidence="6">
    <location>
        <begin position="1"/>
        <end position="244"/>
    </location>
</feature>
<sequence>MAMMRMAGVARREDFTLDVELDVAPGEVVAILGPNGSGKTTLINTIAGLGGLAEGTLTGPNAVAVESDSVWDAPGERRWVTPRDRHVGLVLANALLFPHLTCRDNVAFGPRSRGAARSAARDRAADELAAVGLADRSGARPAQLSTGQAQRVALARALATSPGVLLLDEPLSALDPETRGTTRVALARRLADFAGSTVLVTHDPLDALTLADRLVFLDSGQIVQTGTPAEVVSRPRNPYVARVVGLNLWRVRRTSDHTVAPLDTDVSIQVAELPDSSDLWLTVRPSAVALWPQEPHGSPRNAWQLEVASVELAGQSARVSLTGQLDLVAEVTAAAVAELGLAQGRLVWATVKATEAAAYEA</sequence>
<dbReference type="InterPro" id="IPR003439">
    <property type="entry name" value="ABC_transporter-like_ATP-bd"/>
</dbReference>
<dbReference type="Gene3D" id="2.40.50.100">
    <property type="match status" value="1"/>
</dbReference>
<keyword evidence="2 5" id="KW-0500">Molybdenum</keyword>
<dbReference type="AlphaFoldDB" id="A0A0K1JPV3"/>
<dbReference type="PROSITE" id="PS50893">
    <property type="entry name" value="ABC_TRANSPORTER_2"/>
    <property type="match status" value="1"/>
</dbReference>
<reference evidence="8 9" key="1">
    <citation type="submission" date="2015-03" db="EMBL/GenBank/DDBJ databases">
        <title>Luteipulveratus halotolerans sp. nov., a novel actinobacterium (Dermacoccaceae) from Sarawak, Malaysia.</title>
        <authorList>
            <person name="Juboi H."/>
            <person name="Basik A."/>
            <person name="Shamsul S.S."/>
            <person name="Arnold P."/>
            <person name="Schmitt E.K."/>
            <person name="Sanglier J.-J."/>
            <person name="Yeo T."/>
        </authorList>
    </citation>
    <scope>NUCLEOTIDE SEQUENCE [LARGE SCALE GENOMIC DNA]</scope>
    <source>
        <strain evidence="8 9">MN07-A0370</strain>
    </source>
</reference>
<evidence type="ECO:0000256" key="1">
    <source>
        <dbReference type="ARBA" id="ARBA00022448"/>
    </source>
</evidence>
<dbReference type="SUPFAM" id="SSF52540">
    <property type="entry name" value="P-loop containing nucleoside triphosphate hydrolases"/>
    <property type="match status" value="1"/>
</dbReference>
<dbReference type="PATRIC" id="fig|571913.6.peg.1626"/>
<dbReference type="KEGG" id="lmoi:VV02_07930"/>
<gene>
    <name evidence="8" type="ORF">VV02_07930</name>
</gene>
<dbReference type="Gene3D" id="3.40.50.300">
    <property type="entry name" value="P-loop containing nucleotide triphosphate hydrolases"/>
    <property type="match status" value="1"/>
</dbReference>
<dbReference type="GO" id="GO:0016887">
    <property type="term" value="F:ATP hydrolysis activity"/>
    <property type="evidence" value="ECO:0007669"/>
    <property type="project" value="InterPro"/>
</dbReference>
<dbReference type="PROSITE" id="PS51866">
    <property type="entry name" value="MOP"/>
    <property type="match status" value="1"/>
</dbReference>
<dbReference type="InterPro" id="IPR003593">
    <property type="entry name" value="AAA+_ATPase"/>
</dbReference>
<dbReference type="InterPro" id="IPR008995">
    <property type="entry name" value="Mo/tungstate-bd_C_term_dom"/>
</dbReference>
<dbReference type="InterPro" id="IPR050093">
    <property type="entry name" value="ABC_SmlMolc_Importer"/>
</dbReference>
<evidence type="ECO:0000313" key="9">
    <source>
        <dbReference type="Proteomes" id="UP000066480"/>
    </source>
</evidence>
<dbReference type="InterPro" id="IPR005116">
    <property type="entry name" value="Transp-assoc_OB_typ1"/>
</dbReference>
<proteinExistence type="predicted"/>
<evidence type="ECO:0000256" key="2">
    <source>
        <dbReference type="ARBA" id="ARBA00022505"/>
    </source>
</evidence>
<evidence type="ECO:0000259" key="6">
    <source>
        <dbReference type="PROSITE" id="PS50893"/>
    </source>
</evidence>
<protein>
    <recommendedName>
        <fullName evidence="10">ABC transporter ATP-binding protein</fullName>
    </recommendedName>
</protein>
<dbReference type="PANTHER" id="PTHR42781:SF4">
    <property type="entry name" value="SPERMIDINE_PUTRESCINE IMPORT ATP-BINDING PROTEIN POTA"/>
    <property type="match status" value="1"/>
</dbReference>
<dbReference type="GO" id="GO:0005524">
    <property type="term" value="F:ATP binding"/>
    <property type="evidence" value="ECO:0007669"/>
    <property type="project" value="UniProtKB-KW"/>
</dbReference>
<evidence type="ECO:0000256" key="4">
    <source>
        <dbReference type="ARBA" id="ARBA00022840"/>
    </source>
</evidence>
<organism evidence="8 9">
    <name type="scientific">Luteipulveratus mongoliensis</name>
    <dbReference type="NCBI Taxonomy" id="571913"/>
    <lineage>
        <taxon>Bacteria</taxon>
        <taxon>Bacillati</taxon>
        <taxon>Actinomycetota</taxon>
        <taxon>Actinomycetes</taxon>
        <taxon>Micrococcales</taxon>
        <taxon>Dermacoccaceae</taxon>
        <taxon>Luteipulveratus</taxon>
    </lineage>
</organism>
<dbReference type="SUPFAM" id="SSF50331">
    <property type="entry name" value="MOP-like"/>
    <property type="match status" value="1"/>
</dbReference>
<dbReference type="InterPro" id="IPR027417">
    <property type="entry name" value="P-loop_NTPase"/>
</dbReference>
<name>A0A0K1JPV3_9MICO</name>
<dbReference type="EMBL" id="CP011112">
    <property type="protein sequence ID" value="AKU18736.1"/>
    <property type="molecule type" value="Genomic_DNA"/>
</dbReference>